<proteinExistence type="predicted"/>
<sequence length="45" mass="5035">MQQTVAQLEDWIGVVAEFATTEAFLEALVFDTRKVCIRVLGPQPL</sequence>
<organism evidence="1 2">
    <name type="scientific">Vibrio jasicida</name>
    <dbReference type="NCBI Taxonomy" id="766224"/>
    <lineage>
        <taxon>Bacteria</taxon>
        <taxon>Pseudomonadati</taxon>
        <taxon>Pseudomonadota</taxon>
        <taxon>Gammaproteobacteria</taxon>
        <taxon>Vibrionales</taxon>
        <taxon>Vibrionaceae</taxon>
        <taxon>Vibrio</taxon>
    </lineage>
</organism>
<dbReference type="Proteomes" id="UP001295462">
    <property type="component" value="Unassembled WGS sequence"/>
</dbReference>
<accession>A0AAU9QN50</accession>
<evidence type="ECO:0008006" key="3">
    <source>
        <dbReference type="Google" id="ProtNLM"/>
    </source>
</evidence>
<evidence type="ECO:0000313" key="1">
    <source>
        <dbReference type="EMBL" id="CAH1594937.1"/>
    </source>
</evidence>
<dbReference type="AlphaFoldDB" id="A0AAU9QN50"/>
<reference evidence="1" key="1">
    <citation type="submission" date="2022-01" db="EMBL/GenBank/DDBJ databases">
        <authorList>
            <person name="Lagorce A."/>
        </authorList>
    </citation>
    <scope>NUCLEOTIDE SEQUENCE</scope>
    <source>
        <strain evidence="1">Th15_F1_A12</strain>
    </source>
</reference>
<gene>
    <name evidence="1" type="ORF">THF1A12_30008</name>
</gene>
<comment type="caution">
    <text evidence="1">The sequence shown here is derived from an EMBL/GenBank/DDBJ whole genome shotgun (WGS) entry which is preliminary data.</text>
</comment>
<name>A0AAU9QN50_9VIBR</name>
<dbReference type="EMBL" id="CAKMUD010000083">
    <property type="protein sequence ID" value="CAH1594937.1"/>
    <property type="molecule type" value="Genomic_DNA"/>
</dbReference>
<evidence type="ECO:0000313" key="2">
    <source>
        <dbReference type="Proteomes" id="UP001295462"/>
    </source>
</evidence>
<protein>
    <recommendedName>
        <fullName evidence="3">Transposase</fullName>
    </recommendedName>
</protein>